<accession>A0A1I4C6E9</accession>
<dbReference type="Gene3D" id="1.10.10.10">
    <property type="entry name" value="Winged helix-like DNA-binding domain superfamily/Winged helix DNA-binding domain"/>
    <property type="match status" value="1"/>
</dbReference>
<dbReference type="AlphaFoldDB" id="A0A1I4C6E9"/>
<evidence type="ECO:0000313" key="3">
    <source>
        <dbReference type="Proteomes" id="UP000199607"/>
    </source>
</evidence>
<keyword evidence="3" id="KW-1185">Reference proteome</keyword>
<feature type="domain" description="Transcription regulator TrmB N-terminal" evidence="1">
    <location>
        <begin position="19"/>
        <end position="88"/>
    </location>
</feature>
<name>A0A1I4C6E9_9EURY</name>
<dbReference type="InterPro" id="IPR036390">
    <property type="entry name" value="WH_DNA-bd_sf"/>
</dbReference>
<dbReference type="SUPFAM" id="SSF46785">
    <property type="entry name" value="Winged helix' DNA-binding domain"/>
    <property type="match status" value="1"/>
</dbReference>
<dbReference type="InterPro" id="IPR036388">
    <property type="entry name" value="WH-like_DNA-bd_sf"/>
</dbReference>
<gene>
    <name evidence="2" type="ORF">SAMN04487950_0990</name>
</gene>
<dbReference type="Pfam" id="PF01978">
    <property type="entry name" value="TrmB"/>
    <property type="match status" value="1"/>
</dbReference>
<protein>
    <submittedName>
        <fullName evidence="2">Predicted transcriptional regulator</fullName>
    </submittedName>
</protein>
<dbReference type="STRING" id="553466.SAMN04487950_0990"/>
<evidence type="ECO:0000259" key="1">
    <source>
        <dbReference type="Pfam" id="PF01978"/>
    </source>
</evidence>
<dbReference type="InterPro" id="IPR002831">
    <property type="entry name" value="Tscrpt_reg_TrmB_N"/>
</dbReference>
<evidence type="ECO:0000313" key="2">
    <source>
        <dbReference type="EMBL" id="SFK76682.1"/>
    </source>
</evidence>
<proteinExistence type="predicted"/>
<sequence length="134" mass="15271">MANSMRDYLRQEMECEGLLECIHGLGNLERRCFRTLVEAARPTTVDELAAAVDRERSTTYRAVQRLCQRGLVEKEQQSYETGGYCHVYQVADSAGIADDLQRALNDWYAEMGHLVYEFRETYANDHAGDPAADE</sequence>
<reference evidence="3" key="1">
    <citation type="submission" date="2016-10" db="EMBL/GenBank/DDBJ databases">
        <authorList>
            <person name="Varghese N."/>
            <person name="Submissions S."/>
        </authorList>
    </citation>
    <scope>NUCLEOTIDE SEQUENCE [LARGE SCALE GENOMIC DNA]</scope>
    <source>
        <strain evidence="3">CGMCC 1.7738</strain>
    </source>
</reference>
<dbReference type="RefSeq" id="WP_089866450.1">
    <property type="nucleotide sequence ID" value="NZ_FOTC01000001.1"/>
</dbReference>
<dbReference type="Proteomes" id="UP000199607">
    <property type="component" value="Unassembled WGS sequence"/>
</dbReference>
<organism evidence="2 3">
    <name type="scientific">Halogranum rubrum</name>
    <dbReference type="NCBI Taxonomy" id="553466"/>
    <lineage>
        <taxon>Archaea</taxon>
        <taxon>Methanobacteriati</taxon>
        <taxon>Methanobacteriota</taxon>
        <taxon>Stenosarchaea group</taxon>
        <taxon>Halobacteria</taxon>
        <taxon>Halobacteriales</taxon>
        <taxon>Haloferacaceae</taxon>
    </lineage>
</organism>
<dbReference type="EMBL" id="FOTC01000001">
    <property type="protein sequence ID" value="SFK76682.1"/>
    <property type="molecule type" value="Genomic_DNA"/>
</dbReference>